<organism evidence="2 3">
    <name type="scientific">Dictyobacter halimunensis</name>
    <dbReference type="NCBI Taxonomy" id="3026934"/>
    <lineage>
        <taxon>Bacteria</taxon>
        <taxon>Bacillati</taxon>
        <taxon>Chloroflexota</taxon>
        <taxon>Ktedonobacteria</taxon>
        <taxon>Ktedonobacterales</taxon>
        <taxon>Dictyobacteraceae</taxon>
        <taxon>Dictyobacter</taxon>
    </lineage>
</organism>
<feature type="transmembrane region" description="Helical" evidence="1">
    <location>
        <begin position="31"/>
        <end position="60"/>
    </location>
</feature>
<evidence type="ECO:0000313" key="3">
    <source>
        <dbReference type="Proteomes" id="UP001344906"/>
    </source>
</evidence>
<accession>A0ABQ6FJM2</accession>
<keyword evidence="1" id="KW-0812">Transmembrane</keyword>
<dbReference type="EMBL" id="BSRI01000001">
    <property type="protein sequence ID" value="GLV54421.1"/>
    <property type="molecule type" value="Genomic_DNA"/>
</dbReference>
<keyword evidence="1" id="KW-1133">Transmembrane helix</keyword>
<comment type="caution">
    <text evidence="2">The sequence shown here is derived from an EMBL/GenBank/DDBJ whole genome shotgun (WGS) entry which is preliminary data.</text>
</comment>
<gene>
    <name evidence="2" type="ORF">KDH_12680</name>
</gene>
<keyword evidence="1" id="KW-0472">Membrane</keyword>
<keyword evidence="3" id="KW-1185">Reference proteome</keyword>
<proteinExistence type="predicted"/>
<sequence>MEVFLQVNCQSLVPLVVTEQAQELPVVLMDALVLVFVLVAFVWALMLLLGLSLVSLVCAYL</sequence>
<name>A0ABQ6FJM2_9CHLR</name>
<reference evidence="2 3" key="1">
    <citation type="submission" date="2023-02" db="EMBL/GenBank/DDBJ databases">
        <title>Dictyobacter halimunensis sp. nov., a new member of the class Ktedonobacteria from forest soil in a geothermal area.</title>
        <authorList>
            <person name="Rachmania M.K."/>
            <person name="Ningsih F."/>
            <person name="Sakai Y."/>
            <person name="Yabe S."/>
            <person name="Yokota A."/>
            <person name="Sjamsuridzal W."/>
        </authorList>
    </citation>
    <scope>NUCLEOTIDE SEQUENCE [LARGE SCALE GENOMIC DNA]</scope>
    <source>
        <strain evidence="2 3">S3.2.2.5</strain>
    </source>
</reference>
<protein>
    <submittedName>
        <fullName evidence="2">Uncharacterized protein</fullName>
    </submittedName>
</protein>
<evidence type="ECO:0000256" key="1">
    <source>
        <dbReference type="SAM" id="Phobius"/>
    </source>
</evidence>
<evidence type="ECO:0000313" key="2">
    <source>
        <dbReference type="EMBL" id="GLV54421.1"/>
    </source>
</evidence>
<dbReference type="Proteomes" id="UP001344906">
    <property type="component" value="Unassembled WGS sequence"/>
</dbReference>